<dbReference type="PANTHER" id="PTHR43397">
    <property type="entry name" value="ERGOTHIONEINE BIOSYNTHESIS PROTEIN 1"/>
    <property type="match status" value="1"/>
</dbReference>
<evidence type="ECO:0000313" key="4">
    <source>
        <dbReference type="EMBL" id="SFR32724.1"/>
    </source>
</evidence>
<dbReference type="PIRSF" id="PIRSF018005">
    <property type="entry name" value="UCP018005"/>
    <property type="match status" value="1"/>
</dbReference>
<evidence type="ECO:0000256" key="1">
    <source>
        <dbReference type="ARBA" id="ARBA00022603"/>
    </source>
</evidence>
<dbReference type="EMBL" id="FOYQ01000001">
    <property type="protein sequence ID" value="SFR32724.1"/>
    <property type="molecule type" value="Genomic_DNA"/>
</dbReference>
<dbReference type="AlphaFoldDB" id="A0A1I6FS34"/>
<dbReference type="InterPro" id="IPR019257">
    <property type="entry name" value="MeTrfase_dom"/>
</dbReference>
<dbReference type="STRING" id="400055.SAMN04490243_0541"/>
<dbReference type="InterPro" id="IPR051128">
    <property type="entry name" value="EgtD_Methyltrsf_superfamily"/>
</dbReference>
<dbReference type="InterPro" id="IPR017804">
    <property type="entry name" value="MeTrfase_EgtD-like"/>
</dbReference>
<reference evidence="4 5" key="1">
    <citation type="submission" date="2016-10" db="EMBL/GenBank/DDBJ databases">
        <authorList>
            <person name="de Groot N.N."/>
        </authorList>
    </citation>
    <scope>NUCLEOTIDE SEQUENCE [LARGE SCALE GENOMIC DNA]</scope>
    <source>
        <strain evidence="4 5">DSM 21019</strain>
    </source>
</reference>
<feature type="domain" description="Histidine-specific methyltransferase SAM-dependent" evidence="3">
    <location>
        <begin position="22"/>
        <end position="329"/>
    </location>
</feature>
<keyword evidence="1 4" id="KW-0489">Methyltransferase</keyword>
<dbReference type="PANTHER" id="PTHR43397:SF1">
    <property type="entry name" value="ERGOTHIONEINE BIOSYNTHESIS PROTEIN 1"/>
    <property type="match status" value="1"/>
</dbReference>
<dbReference type="SUPFAM" id="SSF53335">
    <property type="entry name" value="S-adenosyl-L-methionine-dependent methyltransferases"/>
    <property type="match status" value="1"/>
</dbReference>
<organism evidence="4 5">
    <name type="scientific">Robiginitalea myxolifaciens</name>
    <dbReference type="NCBI Taxonomy" id="400055"/>
    <lineage>
        <taxon>Bacteria</taxon>
        <taxon>Pseudomonadati</taxon>
        <taxon>Bacteroidota</taxon>
        <taxon>Flavobacteriia</taxon>
        <taxon>Flavobacteriales</taxon>
        <taxon>Flavobacteriaceae</taxon>
        <taxon>Robiginitalea</taxon>
    </lineage>
</organism>
<evidence type="ECO:0000259" key="3">
    <source>
        <dbReference type="Pfam" id="PF10017"/>
    </source>
</evidence>
<keyword evidence="5" id="KW-1185">Reference proteome</keyword>
<dbReference type="Gene3D" id="3.40.50.150">
    <property type="entry name" value="Vaccinia Virus protein VP39"/>
    <property type="match status" value="1"/>
</dbReference>
<keyword evidence="2 4" id="KW-0808">Transferase</keyword>
<accession>A0A1I6FS34</accession>
<dbReference type="GO" id="GO:0008168">
    <property type="term" value="F:methyltransferase activity"/>
    <property type="evidence" value="ECO:0007669"/>
    <property type="project" value="UniProtKB-KW"/>
</dbReference>
<evidence type="ECO:0000313" key="5">
    <source>
        <dbReference type="Proteomes" id="UP000199534"/>
    </source>
</evidence>
<dbReference type="Proteomes" id="UP000199534">
    <property type="component" value="Unassembled WGS sequence"/>
</dbReference>
<sequence>MESSNNTQSPAVRLKKSESSFEAAIREGLGNYPKRLPSRFIYDKEGDALFRRIMDMPEYYLTNCETEIFEQQKVQIIDALEPLGEGFDLVELGAGDGSKTRILLDEIIRRDMDFRYLPIDISQNALSGLSKKLVAEFTELEILPQQGTYFDILEEMQQWKERPKVILFLGSNIGNLLHPQAIDFLQKLRAVMGPSDLLLLGCDQKKEPQIVLDAYNDPAGITEAFNKNLLERINREYGADFDTERFIHWETYDPESGTARSYLVARESFEVTIPDLDMQVNFEAWESIHTEISQKYDNRTLEWIAGETGLEIAASFTDSRGYYKDYLLQVPK</sequence>
<proteinExistence type="predicted"/>
<evidence type="ECO:0000256" key="2">
    <source>
        <dbReference type="ARBA" id="ARBA00022679"/>
    </source>
</evidence>
<dbReference type="Pfam" id="PF10017">
    <property type="entry name" value="Methyltransf_33"/>
    <property type="match status" value="1"/>
</dbReference>
<gene>
    <name evidence="4" type="ORF">SAMN04490243_0541</name>
</gene>
<name>A0A1I6FS34_9FLAO</name>
<dbReference type="GO" id="GO:0032259">
    <property type="term" value="P:methylation"/>
    <property type="evidence" value="ECO:0007669"/>
    <property type="project" value="UniProtKB-KW"/>
</dbReference>
<protein>
    <submittedName>
        <fullName evidence="4">Dimethylhistidine N-methyltransferase</fullName>
    </submittedName>
</protein>
<dbReference type="InterPro" id="IPR029063">
    <property type="entry name" value="SAM-dependent_MTases_sf"/>
</dbReference>